<reference evidence="2 3" key="1">
    <citation type="submission" date="2020-03" db="EMBL/GenBank/DDBJ databases">
        <title>Whole genome sequencing of clinical and environmental type strains of Ochrobactrum.</title>
        <authorList>
            <person name="Dharne M."/>
        </authorList>
    </citation>
    <scope>NUCLEOTIDE SEQUENCE [LARGE SCALE GENOMIC DNA]</scope>
    <source>
        <strain evidence="2 3">CIP 109452</strain>
    </source>
</reference>
<dbReference type="EMBL" id="JAAVLN010000001">
    <property type="protein sequence ID" value="NKC03078.1"/>
    <property type="molecule type" value="Genomic_DNA"/>
</dbReference>
<evidence type="ECO:0008006" key="4">
    <source>
        <dbReference type="Google" id="ProtNLM"/>
    </source>
</evidence>
<evidence type="ECO:0000256" key="1">
    <source>
        <dbReference type="SAM" id="MobiDB-lite"/>
    </source>
</evidence>
<accession>A0ABX1DN82</accession>
<dbReference type="Proteomes" id="UP000704467">
    <property type="component" value="Unassembled WGS sequence"/>
</dbReference>
<proteinExistence type="predicted"/>
<dbReference type="RefSeq" id="WP_138785724.1">
    <property type="nucleotide sequence ID" value="NZ_JBHEEQ010000015.1"/>
</dbReference>
<comment type="caution">
    <text evidence="2">The sequence shown here is derived from an EMBL/GenBank/DDBJ whole genome shotgun (WGS) entry which is preliminary data.</text>
</comment>
<feature type="compositionally biased region" description="Polar residues" evidence="1">
    <location>
        <begin position="29"/>
        <end position="43"/>
    </location>
</feature>
<evidence type="ECO:0000313" key="2">
    <source>
        <dbReference type="EMBL" id="NKC03078.1"/>
    </source>
</evidence>
<name>A0ABX1DN82_9HYPH</name>
<protein>
    <recommendedName>
        <fullName evidence="4">DUF5330 domain-containing protein</fullName>
    </recommendedName>
</protein>
<sequence>MIRFLIKSVFWLSLAFIVMPRFFPAEQENNSADKPAAVSQTRGEAQGAANGERSTVDQLLANGKTAIEIGKLCVDNPSFCENGTSLISSAGSGLLKGSGQMLDYLSQRFGNKKETPVDAQPKAEVEKPEMTVSEILSGQSAPQPAGLSNIPIPTSRAAALRALDRRTTGAIPAKQ</sequence>
<evidence type="ECO:0000313" key="3">
    <source>
        <dbReference type="Proteomes" id="UP000704467"/>
    </source>
</evidence>
<keyword evidence="3" id="KW-1185">Reference proteome</keyword>
<gene>
    <name evidence="2" type="ORF">HED55_06100</name>
</gene>
<feature type="region of interest" description="Disordered" evidence="1">
    <location>
        <begin position="29"/>
        <end position="54"/>
    </location>
</feature>
<organism evidence="2 3">
    <name type="scientific">Brucella haematophila</name>
    <dbReference type="NCBI Taxonomy" id="419474"/>
    <lineage>
        <taxon>Bacteria</taxon>
        <taxon>Pseudomonadati</taxon>
        <taxon>Pseudomonadota</taxon>
        <taxon>Alphaproteobacteria</taxon>
        <taxon>Hyphomicrobiales</taxon>
        <taxon>Brucellaceae</taxon>
        <taxon>Brucella/Ochrobactrum group</taxon>
        <taxon>Brucella</taxon>
    </lineage>
</organism>